<dbReference type="OrthoDB" id="6612291at2759"/>
<feature type="transmembrane region" description="Helical" evidence="8">
    <location>
        <begin position="356"/>
        <end position="383"/>
    </location>
</feature>
<gene>
    <name evidence="11" type="ORF">CDV56_105579</name>
</gene>
<dbReference type="PROSITE" id="PS00216">
    <property type="entry name" value="SUGAR_TRANSPORT_1"/>
    <property type="match status" value="2"/>
</dbReference>
<feature type="domain" description="Major facilitator superfamily (MFS) profile" evidence="10">
    <location>
        <begin position="9"/>
        <end position="450"/>
    </location>
</feature>
<keyword evidence="5 8" id="KW-1133">Transmembrane helix</keyword>
<dbReference type="NCBIfam" id="TIGR00879">
    <property type="entry name" value="SP"/>
    <property type="match status" value="1"/>
</dbReference>
<feature type="region of interest" description="Disordered" evidence="7">
    <location>
        <begin position="474"/>
        <end position="500"/>
    </location>
</feature>
<reference evidence="11" key="1">
    <citation type="submission" date="2018-08" db="EMBL/GenBank/DDBJ databases">
        <title>Draft genome sequence of azole-resistant Aspergillus thermomutatus (Neosartorya pseudofischeri) strain HMR AF 39, isolated from a human nasal aspirate.</title>
        <authorList>
            <person name="Parent-Michaud M."/>
            <person name="Dufresne P.J."/>
            <person name="Fournier E."/>
            <person name="Martineau C."/>
            <person name="Moreira S."/>
            <person name="Perkins V."/>
            <person name="De Repentigny L."/>
            <person name="Dufresne S.F."/>
        </authorList>
    </citation>
    <scope>NUCLEOTIDE SEQUENCE [LARGE SCALE GENOMIC DNA]</scope>
    <source>
        <strain evidence="11">HMR AF 39</strain>
    </source>
</reference>
<feature type="transmembrane region" description="Helical" evidence="8">
    <location>
        <begin position="78"/>
        <end position="97"/>
    </location>
</feature>
<feature type="transmembrane region" description="Helical" evidence="8">
    <location>
        <begin position="300"/>
        <end position="318"/>
    </location>
</feature>
<dbReference type="EMBL" id="NKHU02000156">
    <property type="protein sequence ID" value="RHZ50740.1"/>
    <property type="molecule type" value="Genomic_DNA"/>
</dbReference>
<dbReference type="InterPro" id="IPR020846">
    <property type="entry name" value="MFS_dom"/>
</dbReference>
<proteinExistence type="inferred from homology"/>
<dbReference type="RefSeq" id="XP_026612825.1">
    <property type="nucleotide sequence ID" value="XM_026759198.1"/>
</dbReference>
<keyword evidence="12" id="KW-1185">Reference proteome</keyword>
<evidence type="ECO:0000256" key="2">
    <source>
        <dbReference type="ARBA" id="ARBA00010992"/>
    </source>
</evidence>
<dbReference type="GeneID" id="38127553"/>
<evidence type="ECO:0000313" key="11">
    <source>
        <dbReference type="EMBL" id="RHZ50740.1"/>
    </source>
</evidence>
<comment type="subcellular location">
    <subcellularLocation>
        <location evidence="1">Membrane</location>
        <topology evidence="1">Multi-pass membrane protein</topology>
    </subcellularLocation>
</comment>
<evidence type="ECO:0000256" key="5">
    <source>
        <dbReference type="ARBA" id="ARBA00022989"/>
    </source>
</evidence>
<evidence type="ECO:0000313" key="12">
    <source>
        <dbReference type="Proteomes" id="UP000215305"/>
    </source>
</evidence>
<evidence type="ECO:0000256" key="8">
    <source>
        <dbReference type="SAM" id="Phobius"/>
    </source>
</evidence>
<comment type="caution">
    <text evidence="11">The sequence shown here is derived from an EMBL/GenBank/DDBJ whole genome shotgun (WGS) entry which is preliminary data.</text>
</comment>
<dbReference type="GO" id="GO:0016020">
    <property type="term" value="C:membrane"/>
    <property type="evidence" value="ECO:0007669"/>
    <property type="project" value="UniProtKB-SubCell"/>
</dbReference>
<protein>
    <recommendedName>
        <fullName evidence="10">Major facilitator superfamily (MFS) profile domain-containing protein</fullName>
    </recommendedName>
</protein>
<dbReference type="AlphaFoldDB" id="A0A397GRR6"/>
<keyword evidence="4 8" id="KW-0812">Transmembrane</keyword>
<organism evidence="11 12">
    <name type="scientific">Aspergillus thermomutatus</name>
    <name type="common">Neosartorya pseudofischeri</name>
    <dbReference type="NCBI Taxonomy" id="41047"/>
    <lineage>
        <taxon>Eukaryota</taxon>
        <taxon>Fungi</taxon>
        <taxon>Dikarya</taxon>
        <taxon>Ascomycota</taxon>
        <taxon>Pezizomycotina</taxon>
        <taxon>Eurotiomycetes</taxon>
        <taxon>Eurotiomycetidae</taxon>
        <taxon>Eurotiales</taxon>
        <taxon>Aspergillaceae</taxon>
        <taxon>Aspergillus</taxon>
        <taxon>Aspergillus subgen. Fumigati</taxon>
    </lineage>
</organism>
<feature type="transmembrane region" description="Helical" evidence="8">
    <location>
        <begin position="45"/>
        <end position="66"/>
    </location>
</feature>
<comment type="similarity">
    <text evidence="2">Belongs to the major facilitator superfamily. Sugar transporter (TC 2.A.1.1) family.</text>
</comment>
<dbReference type="InterPro" id="IPR005829">
    <property type="entry name" value="Sugar_transporter_CS"/>
</dbReference>
<feature type="chain" id="PRO_5017354994" description="Major facilitator superfamily (MFS) profile domain-containing protein" evidence="9">
    <location>
        <begin position="18"/>
        <end position="678"/>
    </location>
</feature>
<keyword evidence="9" id="KW-0732">Signal</keyword>
<dbReference type="GO" id="GO:0005351">
    <property type="term" value="F:carbohydrate:proton symporter activity"/>
    <property type="evidence" value="ECO:0007669"/>
    <property type="project" value="TreeGrafter"/>
</dbReference>
<feature type="transmembrane region" description="Helical" evidence="8">
    <location>
        <begin position="327"/>
        <end position="344"/>
    </location>
</feature>
<evidence type="ECO:0000256" key="6">
    <source>
        <dbReference type="ARBA" id="ARBA00023136"/>
    </source>
</evidence>
<accession>A0A397GRR6</accession>
<feature type="signal peptide" evidence="9">
    <location>
        <begin position="1"/>
        <end position="17"/>
    </location>
</feature>
<feature type="transmembrane region" description="Helical" evidence="8">
    <location>
        <begin position="172"/>
        <end position="191"/>
    </location>
</feature>
<keyword evidence="3" id="KW-0813">Transport</keyword>
<evidence type="ECO:0000256" key="1">
    <source>
        <dbReference type="ARBA" id="ARBA00004141"/>
    </source>
</evidence>
<dbReference type="PROSITE" id="PS50850">
    <property type="entry name" value="MFS"/>
    <property type="match status" value="1"/>
</dbReference>
<dbReference type="PRINTS" id="PR00171">
    <property type="entry name" value="SUGRTRNSPORT"/>
</dbReference>
<feature type="transmembrane region" description="Helical" evidence="8">
    <location>
        <begin position="136"/>
        <end position="160"/>
    </location>
</feature>
<feature type="compositionally biased region" description="Low complexity" evidence="7">
    <location>
        <begin position="532"/>
        <end position="545"/>
    </location>
</feature>
<feature type="region of interest" description="Disordered" evidence="7">
    <location>
        <begin position="524"/>
        <end position="556"/>
    </location>
</feature>
<dbReference type="InterPro" id="IPR036259">
    <property type="entry name" value="MFS_trans_sf"/>
</dbReference>
<evidence type="ECO:0000256" key="9">
    <source>
        <dbReference type="SAM" id="SignalP"/>
    </source>
</evidence>
<dbReference type="InterPro" id="IPR050360">
    <property type="entry name" value="MFS_Sugar_Transporters"/>
</dbReference>
<name>A0A397GRR6_ASPTH</name>
<dbReference type="PANTHER" id="PTHR48022:SF80">
    <property type="entry name" value="SUGAR TRANSPORTER, PUTATIVE (AFU_ORTHOLOGUE AFUA_3G12170)-RELATED"/>
    <property type="match status" value="1"/>
</dbReference>
<evidence type="ECO:0000256" key="4">
    <source>
        <dbReference type="ARBA" id="ARBA00022692"/>
    </source>
</evidence>
<dbReference type="Gene3D" id="1.20.1250.20">
    <property type="entry name" value="MFS general substrate transporter like domains"/>
    <property type="match status" value="1"/>
</dbReference>
<feature type="transmembrane region" description="Helical" evidence="8">
    <location>
        <begin position="395"/>
        <end position="414"/>
    </location>
</feature>
<dbReference type="InterPro" id="IPR005828">
    <property type="entry name" value="MFS_sugar_transport-like"/>
</dbReference>
<dbReference type="InterPro" id="IPR003663">
    <property type="entry name" value="Sugar/inositol_transpt"/>
</dbReference>
<evidence type="ECO:0000256" key="7">
    <source>
        <dbReference type="SAM" id="MobiDB-lite"/>
    </source>
</evidence>
<evidence type="ECO:0000256" key="3">
    <source>
        <dbReference type="ARBA" id="ARBA00022448"/>
    </source>
</evidence>
<dbReference type="PANTHER" id="PTHR48022">
    <property type="entry name" value="PLASTIDIC GLUCOSE TRANSPORTER 4"/>
    <property type="match status" value="1"/>
</dbReference>
<dbReference type="FunFam" id="1.20.1250.20:FF:000090">
    <property type="entry name" value="MFS sugar transporter, putative"/>
    <property type="match status" value="1"/>
</dbReference>
<keyword evidence="6 8" id="KW-0472">Membrane</keyword>
<dbReference type="VEuPathDB" id="FungiDB:CDV56_105579"/>
<dbReference type="SUPFAM" id="SSF103473">
    <property type="entry name" value="MFS general substrate transporter"/>
    <property type="match status" value="1"/>
</dbReference>
<sequence>MGRLFTISLAAFAATGSFLFGYDSGVMTDVIASPNFLAFFNTTKTSAIIGAINSTFNGGAAIGALQGGLTMDRFGRKFTIQMGALICLVGAILQASARNLAMILVGRILAGWAVGLMSMSVPVYQAECAHPRSRGLIVGLAQQMIGVGFIVSTWVGYGSLHAKDSSSFQWRFPLAFQAVPALLLVVGMFFMPESPRYLVESEKYDEALRILKKLHYDGTNDDWIQNEYTEIRTTIDAEKAVTAPGWLIMFQVPQWRTRLLHGVAVQVFTQFTGVNVIGYYQTIMYEALGITGNRATLVAGIYNCVGPLANLVFIVFILDRVGRRKPMMFGAIGISIALICEAALNSQNEDGSRHGYSIGGVAFLFCVTIIFSLSFGPCSWVYMSEVMPMQIRGKGNAFATGVGNWTVATLWAQVSPIALGKIGWKFYFVFVAWNLCVTLPVIYFFFKETKQKSLEEIDLLFGGRALGTLPEDVAEKAEETATRTADPSPTGPESTLSKCPTIIPRYSPARGVKSSIPGTLALSSQSRNMTISSRSGSASNAASSAPENGPPWNSSDLFDADESEAYFLPLLPSIAIDYYCTHVPLRRDMAPDQSTDILAEAQGAEVLRAEGLVADAADGLGGVVRLHADLDLARLVEGDDLADVVEERGEDEFVGGSFAVEGQVGLGCGLGIRGGLEY</sequence>
<feature type="transmembrane region" description="Helical" evidence="8">
    <location>
        <begin position="259"/>
        <end position="280"/>
    </location>
</feature>
<feature type="transmembrane region" description="Helical" evidence="8">
    <location>
        <begin position="103"/>
        <end position="124"/>
    </location>
</feature>
<dbReference type="Pfam" id="PF00083">
    <property type="entry name" value="Sugar_tr"/>
    <property type="match status" value="1"/>
</dbReference>
<evidence type="ECO:0000259" key="10">
    <source>
        <dbReference type="PROSITE" id="PS50850"/>
    </source>
</evidence>
<feature type="transmembrane region" description="Helical" evidence="8">
    <location>
        <begin position="426"/>
        <end position="446"/>
    </location>
</feature>
<dbReference type="Proteomes" id="UP000215305">
    <property type="component" value="Unassembled WGS sequence"/>
</dbReference>